<reference evidence="2 3" key="1">
    <citation type="journal article" date="2021" name="Elife">
        <title>Chloroplast acquisition without the gene transfer in kleptoplastic sea slugs, Plakobranchus ocellatus.</title>
        <authorList>
            <person name="Maeda T."/>
            <person name="Takahashi S."/>
            <person name="Yoshida T."/>
            <person name="Shimamura S."/>
            <person name="Takaki Y."/>
            <person name="Nagai Y."/>
            <person name="Toyoda A."/>
            <person name="Suzuki Y."/>
            <person name="Arimoto A."/>
            <person name="Ishii H."/>
            <person name="Satoh N."/>
            <person name="Nishiyama T."/>
            <person name="Hasebe M."/>
            <person name="Maruyama T."/>
            <person name="Minagawa J."/>
            <person name="Obokata J."/>
            <person name="Shigenobu S."/>
        </authorList>
    </citation>
    <scope>NUCLEOTIDE SEQUENCE [LARGE SCALE GENOMIC DNA]</scope>
</reference>
<proteinExistence type="predicted"/>
<feature type="region of interest" description="Disordered" evidence="1">
    <location>
        <begin position="72"/>
        <end position="103"/>
    </location>
</feature>
<feature type="region of interest" description="Disordered" evidence="1">
    <location>
        <begin position="47"/>
        <end position="66"/>
    </location>
</feature>
<dbReference type="Proteomes" id="UP000762676">
    <property type="component" value="Unassembled WGS sequence"/>
</dbReference>
<name>A0AAV4I6R2_9GAST</name>
<organism evidence="2 3">
    <name type="scientific">Elysia marginata</name>
    <dbReference type="NCBI Taxonomy" id="1093978"/>
    <lineage>
        <taxon>Eukaryota</taxon>
        <taxon>Metazoa</taxon>
        <taxon>Spiralia</taxon>
        <taxon>Lophotrochozoa</taxon>
        <taxon>Mollusca</taxon>
        <taxon>Gastropoda</taxon>
        <taxon>Heterobranchia</taxon>
        <taxon>Euthyneura</taxon>
        <taxon>Panpulmonata</taxon>
        <taxon>Sacoglossa</taxon>
        <taxon>Placobranchoidea</taxon>
        <taxon>Plakobranchidae</taxon>
        <taxon>Elysia</taxon>
    </lineage>
</organism>
<keyword evidence="3" id="KW-1185">Reference proteome</keyword>
<evidence type="ECO:0000256" key="1">
    <source>
        <dbReference type="SAM" id="MobiDB-lite"/>
    </source>
</evidence>
<gene>
    <name evidence="2" type="ORF">ElyMa_004698500</name>
</gene>
<protein>
    <submittedName>
        <fullName evidence="2">Uncharacterized protein</fullName>
    </submittedName>
</protein>
<evidence type="ECO:0000313" key="3">
    <source>
        <dbReference type="Proteomes" id="UP000762676"/>
    </source>
</evidence>
<sequence>MPLHDNYSTQISTCSSTKLILQQTYKKTVPYNKALAFFKRRQLKQRIENRQNTTGSLNMDKESGRRWRLTQAISEDKPEKGNNTSIIGEGSEWSRVEKEQQMS</sequence>
<comment type="caution">
    <text evidence="2">The sequence shown here is derived from an EMBL/GenBank/DDBJ whole genome shotgun (WGS) entry which is preliminary data.</text>
</comment>
<feature type="compositionally biased region" description="Basic and acidic residues" evidence="1">
    <location>
        <begin position="92"/>
        <end position="103"/>
    </location>
</feature>
<accession>A0AAV4I6R2</accession>
<dbReference type="EMBL" id="BMAT01009424">
    <property type="protein sequence ID" value="GFS06093.1"/>
    <property type="molecule type" value="Genomic_DNA"/>
</dbReference>
<evidence type="ECO:0000313" key="2">
    <source>
        <dbReference type="EMBL" id="GFS06093.1"/>
    </source>
</evidence>
<dbReference type="AlphaFoldDB" id="A0AAV4I6R2"/>